<evidence type="ECO:0000313" key="3">
    <source>
        <dbReference type="Proteomes" id="UP000009875"/>
    </source>
</evidence>
<evidence type="ECO:0000313" key="2">
    <source>
        <dbReference type="EMBL" id="EKU93578.1"/>
    </source>
</evidence>
<feature type="transmembrane region" description="Helical" evidence="1">
    <location>
        <begin position="475"/>
        <end position="500"/>
    </location>
</feature>
<comment type="caution">
    <text evidence="2">The sequence shown here is derived from an EMBL/GenBank/DDBJ whole genome shotgun (WGS) entry which is preliminary data.</text>
</comment>
<organism evidence="2 3">
    <name type="scientific">Alloiococcus otitis ATCC 51267</name>
    <dbReference type="NCBI Taxonomy" id="883081"/>
    <lineage>
        <taxon>Bacteria</taxon>
        <taxon>Bacillati</taxon>
        <taxon>Bacillota</taxon>
        <taxon>Bacilli</taxon>
        <taxon>Lactobacillales</taxon>
        <taxon>Carnobacteriaceae</taxon>
        <taxon>Alloiococcus</taxon>
    </lineage>
</organism>
<dbReference type="PATRIC" id="fig|883081.3.peg.870"/>
<feature type="transmembrane region" description="Helical" evidence="1">
    <location>
        <begin position="166"/>
        <end position="186"/>
    </location>
</feature>
<keyword evidence="1" id="KW-0812">Transmembrane</keyword>
<feature type="transmembrane region" description="Helical" evidence="1">
    <location>
        <begin position="266"/>
        <end position="287"/>
    </location>
</feature>
<accession>K9EA54</accession>
<dbReference type="Pfam" id="PF03806">
    <property type="entry name" value="ABG_transport"/>
    <property type="match status" value="1"/>
</dbReference>
<feature type="transmembrane region" description="Helical" evidence="1">
    <location>
        <begin position="444"/>
        <end position="463"/>
    </location>
</feature>
<dbReference type="GO" id="GO:0015558">
    <property type="term" value="F:secondary active p-aminobenzoyl-glutamate transmembrane transporter activity"/>
    <property type="evidence" value="ECO:0007669"/>
    <property type="project" value="InterPro"/>
</dbReference>
<evidence type="ECO:0000256" key="1">
    <source>
        <dbReference type="SAM" id="Phobius"/>
    </source>
</evidence>
<protein>
    <submittedName>
        <fullName evidence="2">AbgT transporter</fullName>
    </submittedName>
</protein>
<gene>
    <name evidence="2" type="ORF">HMPREF9698_00873</name>
</gene>
<dbReference type="PANTHER" id="PTHR30282">
    <property type="entry name" value="P-AMINOBENZOYL GLUTAMATE TRANSPORTER"/>
    <property type="match status" value="1"/>
</dbReference>
<keyword evidence="1" id="KW-0472">Membrane</keyword>
<sequence length="506" mass="53999">MGDKKKESGNTGLLGYIERGGNALPHPVVLFIILIGIVMVAAHLAYMMGASLSYFDASSNEEILVEAKTMFDFEGLRYIFNQAVDNFMGFSALGVVILAMLGVGIAEWTGLIGASLKRLLDNLPSAFLSMAVVFAGVMSSIASDVGYVVIIPLGATIFAGAGRHPIAGLAAAFAGVSGGFSANLLVGPIDALVVGIINDALASANIGYEVTVTANWYFLIVSTILLTIVGAIVTEKIVEPRLGEYTGSYMPDNEPLTDQERKGLKWALAVFLVYALVMALLMFPPGAPFQTYNEVTGQVDLNDFLENGLLLAIFFLFALPGLCYGLVVGKIKDSADFVAGMTEAISSIAGMIVLVFFAAQLVNYFEYTNLGTLIAVGGANFLRDINLSGIPLIIGFILLTSIINLFIGGAVTKWVILAPIFAPIFMSLNIPPEVTLMAYRIADSSTNIIAPLMSFMPIILIMAQRYDEESGLGTIISTMFSYSMAFLAFWSILLIVWLGFGIPLGP</sequence>
<name>K9EA54_9LACT</name>
<feature type="transmembrane region" description="Helical" evidence="1">
    <location>
        <begin position="28"/>
        <end position="46"/>
    </location>
</feature>
<feature type="transmembrane region" description="Helical" evidence="1">
    <location>
        <begin position="126"/>
        <end position="159"/>
    </location>
</feature>
<dbReference type="InterPro" id="IPR004697">
    <property type="entry name" value="AbgT"/>
</dbReference>
<feature type="transmembrane region" description="Helical" evidence="1">
    <location>
        <begin position="414"/>
        <end position="432"/>
    </location>
</feature>
<dbReference type="STRING" id="883081.HMPREF9698_00873"/>
<dbReference type="GO" id="GO:1902604">
    <property type="term" value="P:p-aminobenzoyl-glutamate transmembrane transport"/>
    <property type="evidence" value="ECO:0007669"/>
    <property type="project" value="InterPro"/>
</dbReference>
<dbReference type="Proteomes" id="UP000009875">
    <property type="component" value="Unassembled WGS sequence"/>
</dbReference>
<reference evidence="2 3" key="1">
    <citation type="submission" date="2012-09" db="EMBL/GenBank/DDBJ databases">
        <title>The Genome Sequence of Alloiococcus otitis ATCC 51267.</title>
        <authorList>
            <consortium name="The Broad Institute Genome Sequencing Platform"/>
            <person name="Earl A."/>
            <person name="Ward D."/>
            <person name="Feldgarden M."/>
            <person name="Gevers D."/>
            <person name="Huys G."/>
            <person name="Walker B."/>
            <person name="Young S.K."/>
            <person name="Zeng Q."/>
            <person name="Gargeya S."/>
            <person name="Fitzgerald M."/>
            <person name="Haas B."/>
            <person name="Abouelleil A."/>
            <person name="Alvarado L."/>
            <person name="Arachchi H.M."/>
            <person name="Berlin A.M."/>
            <person name="Chapman S.B."/>
            <person name="Goldberg J."/>
            <person name="Griggs A."/>
            <person name="Gujja S."/>
            <person name="Hansen M."/>
            <person name="Howarth C."/>
            <person name="Imamovic A."/>
            <person name="Larimer J."/>
            <person name="McCowen C."/>
            <person name="Montmayeur A."/>
            <person name="Murphy C."/>
            <person name="Neiman D."/>
            <person name="Pearson M."/>
            <person name="Priest M."/>
            <person name="Roberts A."/>
            <person name="Saif S."/>
            <person name="Shea T."/>
            <person name="Sisk P."/>
            <person name="Sykes S."/>
            <person name="Wortman J."/>
            <person name="Nusbaum C."/>
            <person name="Birren B."/>
        </authorList>
    </citation>
    <scope>NUCLEOTIDE SEQUENCE [LARGE SCALE GENOMIC DNA]</scope>
    <source>
        <strain evidence="2 3">ATCC 51267</strain>
    </source>
</reference>
<dbReference type="eggNOG" id="COG2978">
    <property type="taxonomic scope" value="Bacteria"/>
</dbReference>
<keyword evidence="1" id="KW-1133">Transmembrane helix</keyword>
<feature type="transmembrane region" description="Helical" evidence="1">
    <location>
        <begin position="216"/>
        <end position="234"/>
    </location>
</feature>
<dbReference type="AlphaFoldDB" id="K9EA54"/>
<dbReference type="RefSeq" id="WP_003777752.1">
    <property type="nucleotide sequence ID" value="NZ_JH992958.1"/>
</dbReference>
<feature type="transmembrane region" description="Helical" evidence="1">
    <location>
        <begin position="348"/>
        <end position="365"/>
    </location>
</feature>
<keyword evidence="3" id="KW-1185">Reference proteome</keyword>
<proteinExistence type="predicted"/>
<feature type="transmembrane region" description="Helical" evidence="1">
    <location>
        <begin position="307"/>
        <end position="327"/>
    </location>
</feature>
<dbReference type="HOGENOM" id="CLU_040132_0_0_9"/>
<feature type="transmembrane region" description="Helical" evidence="1">
    <location>
        <begin position="87"/>
        <end position="106"/>
    </location>
</feature>
<feature type="transmembrane region" description="Helical" evidence="1">
    <location>
        <begin position="385"/>
        <end position="407"/>
    </location>
</feature>
<dbReference type="PANTHER" id="PTHR30282:SF0">
    <property type="entry name" value="P-AMINOBENZOYL-GLUTAMATE TRANSPORT PROTEIN"/>
    <property type="match status" value="1"/>
</dbReference>
<dbReference type="EMBL" id="AGXA01000018">
    <property type="protein sequence ID" value="EKU93578.1"/>
    <property type="molecule type" value="Genomic_DNA"/>
</dbReference>
<dbReference type="OrthoDB" id="3314392at2"/>